<dbReference type="Pfam" id="PF00639">
    <property type="entry name" value="Rotamase"/>
    <property type="match status" value="1"/>
</dbReference>
<proteinExistence type="predicted"/>
<comment type="caution">
    <text evidence="8">The sequence shown here is derived from an EMBL/GenBank/DDBJ whole genome shotgun (WGS) entry which is preliminary data.</text>
</comment>
<evidence type="ECO:0000256" key="2">
    <source>
        <dbReference type="ARBA" id="ARBA00013194"/>
    </source>
</evidence>
<name>A0AAW6TYG7_9BACT</name>
<dbReference type="Proteomes" id="UP001431776">
    <property type="component" value="Unassembled WGS sequence"/>
</dbReference>
<evidence type="ECO:0000256" key="5">
    <source>
        <dbReference type="ARBA" id="ARBA00023235"/>
    </source>
</evidence>
<evidence type="ECO:0000313" key="9">
    <source>
        <dbReference type="Proteomes" id="UP001431776"/>
    </source>
</evidence>
<evidence type="ECO:0000259" key="7">
    <source>
        <dbReference type="PROSITE" id="PS50198"/>
    </source>
</evidence>
<sequence length="285" mass="33006">MALVVNGEKIEDKEIQQEIERLRPRYEQVFSDKDPAEREAQLRDWSRDNVIERVLLRQEAKNSGTKIPPEDVEEAFKQLKEQYDDAEALQKALDVDSDEKVSQTIELQMSTERKIGEIYARAPKPSEEQIRLYYEENKDKFRSDEQIRVAHIVKYVNWQTDEATALRAMQEALDQIHSGAAFETVVDKYTDCADSGGDLGYVMRGQMVEEFEDVIFHLSPGQVSDVFRTRFGFHIAKVYDRRPPSIPELKEVRKQVTEELGEQLKEQALGEYLDDLRAKATIEGM</sequence>
<dbReference type="AlphaFoldDB" id="A0AAW6TYG7"/>
<dbReference type="EMBL" id="JASCXX010000004">
    <property type="protein sequence ID" value="MDI6448464.1"/>
    <property type="molecule type" value="Genomic_DNA"/>
</dbReference>
<dbReference type="InterPro" id="IPR046357">
    <property type="entry name" value="PPIase_dom_sf"/>
</dbReference>
<dbReference type="EC" id="5.2.1.8" evidence="2"/>
<evidence type="ECO:0000256" key="4">
    <source>
        <dbReference type="ARBA" id="ARBA00023110"/>
    </source>
</evidence>
<reference evidence="8" key="1">
    <citation type="submission" date="2023-05" db="EMBL/GenBank/DDBJ databases">
        <title>Anaerotaeda fermentans gen. nov., sp. nov., a novel anaerobic planctomycete of the new family within the order Sedimentisphaerales isolated from Taman Peninsula, Russia.</title>
        <authorList>
            <person name="Khomyakova M.A."/>
            <person name="Merkel A.Y."/>
            <person name="Slobodkin A.I."/>
        </authorList>
    </citation>
    <scope>NUCLEOTIDE SEQUENCE</scope>
    <source>
        <strain evidence="8">M17dextr</strain>
    </source>
</reference>
<dbReference type="GO" id="GO:0003755">
    <property type="term" value="F:peptidyl-prolyl cis-trans isomerase activity"/>
    <property type="evidence" value="ECO:0007669"/>
    <property type="project" value="UniProtKB-KW"/>
</dbReference>
<keyword evidence="4 6" id="KW-0697">Rotamase</keyword>
<dbReference type="PANTHER" id="PTHR47245:SF1">
    <property type="entry name" value="FOLDASE PROTEIN PRSA"/>
    <property type="match status" value="1"/>
</dbReference>
<dbReference type="InterPro" id="IPR027304">
    <property type="entry name" value="Trigger_fact/SurA_dom_sf"/>
</dbReference>
<dbReference type="InterPro" id="IPR000297">
    <property type="entry name" value="PPIase_PpiC"/>
</dbReference>
<dbReference type="RefSeq" id="WP_349243869.1">
    <property type="nucleotide sequence ID" value="NZ_JASCXX010000004.1"/>
</dbReference>
<evidence type="ECO:0000256" key="1">
    <source>
        <dbReference type="ARBA" id="ARBA00000971"/>
    </source>
</evidence>
<dbReference type="SUPFAM" id="SSF54534">
    <property type="entry name" value="FKBP-like"/>
    <property type="match status" value="1"/>
</dbReference>
<comment type="catalytic activity">
    <reaction evidence="1">
        <text>[protein]-peptidylproline (omega=180) = [protein]-peptidylproline (omega=0)</text>
        <dbReference type="Rhea" id="RHEA:16237"/>
        <dbReference type="Rhea" id="RHEA-COMP:10747"/>
        <dbReference type="Rhea" id="RHEA-COMP:10748"/>
        <dbReference type="ChEBI" id="CHEBI:83833"/>
        <dbReference type="ChEBI" id="CHEBI:83834"/>
        <dbReference type="EC" id="5.2.1.8"/>
    </reaction>
</comment>
<organism evidence="8 9">
    <name type="scientific">Anaerobaca lacustris</name>
    <dbReference type="NCBI Taxonomy" id="3044600"/>
    <lineage>
        <taxon>Bacteria</taxon>
        <taxon>Pseudomonadati</taxon>
        <taxon>Planctomycetota</taxon>
        <taxon>Phycisphaerae</taxon>
        <taxon>Sedimentisphaerales</taxon>
        <taxon>Anaerobacaceae</taxon>
        <taxon>Anaerobaca</taxon>
    </lineage>
</organism>
<protein>
    <recommendedName>
        <fullName evidence="2">peptidylprolyl isomerase</fullName>
        <ecNumber evidence="2">5.2.1.8</ecNumber>
    </recommendedName>
</protein>
<accession>A0AAW6TYG7</accession>
<dbReference type="Gene3D" id="3.10.50.40">
    <property type="match status" value="1"/>
</dbReference>
<dbReference type="PROSITE" id="PS50198">
    <property type="entry name" value="PPIC_PPIASE_2"/>
    <property type="match status" value="1"/>
</dbReference>
<evidence type="ECO:0000313" key="8">
    <source>
        <dbReference type="EMBL" id="MDI6448464.1"/>
    </source>
</evidence>
<feature type="domain" description="PpiC" evidence="7">
    <location>
        <begin position="144"/>
        <end position="240"/>
    </location>
</feature>
<dbReference type="PANTHER" id="PTHR47245">
    <property type="entry name" value="PEPTIDYLPROLYL ISOMERASE"/>
    <property type="match status" value="1"/>
</dbReference>
<evidence type="ECO:0000256" key="3">
    <source>
        <dbReference type="ARBA" id="ARBA00022729"/>
    </source>
</evidence>
<keyword evidence="9" id="KW-1185">Reference proteome</keyword>
<gene>
    <name evidence="8" type="ORF">QJ522_05365</name>
</gene>
<evidence type="ECO:0000256" key="6">
    <source>
        <dbReference type="PROSITE-ProRule" id="PRU00278"/>
    </source>
</evidence>
<dbReference type="InterPro" id="IPR050245">
    <property type="entry name" value="PrsA_foldase"/>
</dbReference>
<dbReference type="SUPFAM" id="SSF109998">
    <property type="entry name" value="Triger factor/SurA peptide-binding domain-like"/>
    <property type="match status" value="1"/>
</dbReference>
<keyword evidence="5 6" id="KW-0413">Isomerase</keyword>
<dbReference type="Pfam" id="PF13624">
    <property type="entry name" value="SurA_N_3"/>
    <property type="match status" value="1"/>
</dbReference>
<keyword evidence="3" id="KW-0732">Signal</keyword>
<dbReference type="Gene3D" id="1.10.4030.10">
    <property type="entry name" value="Porin chaperone SurA, peptide-binding domain"/>
    <property type="match status" value="1"/>
</dbReference>